<proteinExistence type="predicted"/>
<protein>
    <submittedName>
        <fullName evidence="1">Uncharacterized protein</fullName>
    </submittedName>
</protein>
<reference evidence="1" key="1">
    <citation type="journal article" date="2020" name="bioRxiv">
        <title>Comparative genomics of Chlamydomonas.</title>
        <authorList>
            <person name="Craig R.J."/>
            <person name="Hasan A.R."/>
            <person name="Ness R.W."/>
            <person name="Keightley P.D."/>
        </authorList>
    </citation>
    <scope>NUCLEOTIDE SEQUENCE</scope>
    <source>
        <strain evidence="1">CCAP 11/70</strain>
    </source>
</reference>
<comment type="caution">
    <text evidence="1">The sequence shown here is derived from an EMBL/GenBank/DDBJ whole genome shotgun (WGS) entry which is preliminary data.</text>
</comment>
<evidence type="ECO:0000313" key="2">
    <source>
        <dbReference type="Proteomes" id="UP000612055"/>
    </source>
</evidence>
<evidence type="ECO:0000313" key="1">
    <source>
        <dbReference type="EMBL" id="KAG2484988.1"/>
    </source>
</evidence>
<dbReference type="EMBL" id="JAEHOE010000138">
    <property type="protein sequence ID" value="KAG2484988.1"/>
    <property type="molecule type" value="Genomic_DNA"/>
</dbReference>
<gene>
    <name evidence="1" type="ORF">HYH03_016281</name>
</gene>
<keyword evidence="2" id="KW-1185">Reference proteome</keyword>
<dbReference type="Proteomes" id="UP000612055">
    <property type="component" value="Unassembled WGS sequence"/>
</dbReference>
<name>A0A835XLH4_9CHLO</name>
<sequence length="82" mass="8746">MGVIRSIVASGCADRDSPVAKLAGKRLLPLLCGRITTNNTTDLNKLVEVCRAQEIEVWDVSGSGVELSSGCFKSPHVHHFGP</sequence>
<organism evidence="1 2">
    <name type="scientific">Edaphochlamys debaryana</name>
    <dbReference type="NCBI Taxonomy" id="47281"/>
    <lineage>
        <taxon>Eukaryota</taxon>
        <taxon>Viridiplantae</taxon>
        <taxon>Chlorophyta</taxon>
        <taxon>core chlorophytes</taxon>
        <taxon>Chlorophyceae</taxon>
        <taxon>CS clade</taxon>
        <taxon>Chlamydomonadales</taxon>
        <taxon>Chlamydomonadales incertae sedis</taxon>
        <taxon>Edaphochlamys</taxon>
    </lineage>
</organism>
<dbReference type="AlphaFoldDB" id="A0A835XLH4"/>
<dbReference type="OrthoDB" id="544448at2759"/>
<accession>A0A835XLH4</accession>